<evidence type="ECO:0000313" key="8">
    <source>
        <dbReference type="Proteomes" id="UP000193719"/>
    </source>
</evidence>
<dbReference type="EMBL" id="MCFH01000035">
    <property type="protein sequence ID" value="ORX46426.1"/>
    <property type="molecule type" value="Genomic_DNA"/>
</dbReference>
<dbReference type="GO" id="GO:0008270">
    <property type="term" value="F:zinc ion binding"/>
    <property type="evidence" value="ECO:0007669"/>
    <property type="project" value="UniProtKB-KW"/>
</dbReference>
<evidence type="ECO:0000256" key="4">
    <source>
        <dbReference type="PROSITE-ProRule" id="PRU00723"/>
    </source>
</evidence>
<evidence type="ECO:0000256" key="3">
    <source>
        <dbReference type="ARBA" id="ARBA00022833"/>
    </source>
</evidence>
<feature type="zinc finger region" description="C3H1-type" evidence="4">
    <location>
        <begin position="242"/>
        <end position="269"/>
    </location>
</feature>
<organism evidence="7 8">
    <name type="scientific">Piromyces finnis</name>
    <dbReference type="NCBI Taxonomy" id="1754191"/>
    <lineage>
        <taxon>Eukaryota</taxon>
        <taxon>Fungi</taxon>
        <taxon>Fungi incertae sedis</taxon>
        <taxon>Chytridiomycota</taxon>
        <taxon>Chytridiomycota incertae sedis</taxon>
        <taxon>Neocallimastigomycetes</taxon>
        <taxon>Neocallimastigales</taxon>
        <taxon>Neocallimastigaceae</taxon>
        <taxon>Piromyces</taxon>
    </lineage>
</organism>
<keyword evidence="1 4" id="KW-0479">Metal-binding</keyword>
<dbReference type="STRING" id="1754191.A0A1Y1V3I2"/>
<evidence type="ECO:0000256" key="5">
    <source>
        <dbReference type="SAM" id="MobiDB-lite"/>
    </source>
</evidence>
<feature type="domain" description="C3H1-type" evidence="6">
    <location>
        <begin position="322"/>
        <end position="350"/>
    </location>
</feature>
<feature type="region of interest" description="Disordered" evidence="5">
    <location>
        <begin position="374"/>
        <end position="508"/>
    </location>
</feature>
<dbReference type="InterPro" id="IPR000571">
    <property type="entry name" value="Znf_CCCH"/>
</dbReference>
<dbReference type="GO" id="GO:0005634">
    <property type="term" value="C:nucleus"/>
    <property type="evidence" value="ECO:0007669"/>
    <property type="project" value="TreeGrafter"/>
</dbReference>
<evidence type="ECO:0000313" key="7">
    <source>
        <dbReference type="EMBL" id="ORX46426.1"/>
    </source>
</evidence>
<protein>
    <recommendedName>
        <fullName evidence="6">C3H1-type domain-containing protein</fullName>
    </recommendedName>
</protein>
<keyword evidence="3 4" id="KW-0862">Zinc</keyword>
<feature type="zinc finger region" description="C3H1-type" evidence="4">
    <location>
        <begin position="295"/>
        <end position="321"/>
    </location>
</feature>
<feature type="compositionally biased region" description="Acidic residues" evidence="5">
    <location>
        <begin position="466"/>
        <end position="495"/>
    </location>
</feature>
<feature type="domain" description="C3H1-type" evidence="6">
    <location>
        <begin position="295"/>
        <end position="321"/>
    </location>
</feature>
<dbReference type="PROSITE" id="PS50103">
    <property type="entry name" value="ZF_C3H1"/>
    <property type="match status" value="3"/>
</dbReference>
<accession>A0A1Y1V3I2</accession>
<dbReference type="PANTHER" id="PTHR46156:SF1">
    <property type="entry name" value="ZINC FINGER CCCH DOMAIN-CONTAINING PROTEIN 3"/>
    <property type="match status" value="1"/>
</dbReference>
<feature type="compositionally biased region" description="Low complexity" evidence="5">
    <location>
        <begin position="381"/>
        <end position="409"/>
    </location>
</feature>
<feature type="compositionally biased region" description="Basic and acidic residues" evidence="5">
    <location>
        <begin position="429"/>
        <end position="447"/>
    </location>
</feature>
<dbReference type="Pfam" id="PF14608">
    <property type="entry name" value="zf-CCCH_2"/>
    <property type="match status" value="3"/>
</dbReference>
<comment type="caution">
    <text evidence="7">The sequence shown here is derived from an EMBL/GenBank/DDBJ whole genome shotgun (WGS) entry which is preliminary data.</text>
</comment>
<evidence type="ECO:0000259" key="6">
    <source>
        <dbReference type="PROSITE" id="PS50103"/>
    </source>
</evidence>
<keyword evidence="8" id="KW-1185">Reference proteome</keyword>
<evidence type="ECO:0000256" key="2">
    <source>
        <dbReference type="ARBA" id="ARBA00022771"/>
    </source>
</evidence>
<dbReference type="AlphaFoldDB" id="A0A1Y1V3I2"/>
<sequence>MNSKAKDLLNQIALLSDAINKRKNQVQEAKISSGTSSPYYRGGYHSYYKPSRNVTLINNNSSSSIQNDTKTTGQDSKNLYIKKGNKLIRLEEMNKQKDKNLLAIKKQAESPFIKKRNTLINKEFLKKMGTSFMKDTFATVKHLPPGQITTILGVKYQKSLDGRRLTVYKPLEQRIVKINNIDFKLSPTGIKLVRKVTETNKAEITPKIVQYKNELYYRTKSGNLTKNIKKSILLNNKLVNSEKTIIYCAYFIRFGKCKNRKCRYIHDPDHISLCPRFLKGNCQDKNCLLDHSKNPKKLPLCIHFQNGKCLNENCPYVHVKLSEDTPVCKDFAMKGLCEKGLSCLNKHLYQCPEFANTGKCTNIKCIFLHVNSKSQPKPVTSNNKSNQGNVNNMNSEGNNDNSSSSSGLSIKPKFLLKRMGKLEEEEEEKKEKEEEKKDHESSNKPEDIILFNMEEDLNDIIHQRGEEEEEDDDDEDIDSSDEEDSNESLDAESIDVDMFLNDEMNSDN</sequence>
<feature type="domain" description="C3H1-type" evidence="6">
    <location>
        <begin position="242"/>
        <end position="269"/>
    </location>
</feature>
<reference evidence="7 8" key="2">
    <citation type="submission" date="2016-08" db="EMBL/GenBank/DDBJ databases">
        <title>Pervasive Adenine N6-methylation of Active Genes in Fungi.</title>
        <authorList>
            <consortium name="DOE Joint Genome Institute"/>
            <person name="Mondo S.J."/>
            <person name="Dannebaum R.O."/>
            <person name="Kuo R.C."/>
            <person name="Labutti K."/>
            <person name="Haridas S."/>
            <person name="Kuo A."/>
            <person name="Salamov A."/>
            <person name="Ahrendt S.R."/>
            <person name="Lipzen A."/>
            <person name="Sullivan W."/>
            <person name="Andreopoulos W.B."/>
            <person name="Clum A."/>
            <person name="Lindquist E."/>
            <person name="Daum C."/>
            <person name="Ramamoorthy G.K."/>
            <person name="Gryganskyi A."/>
            <person name="Culley D."/>
            <person name="Magnuson J.K."/>
            <person name="James T.Y."/>
            <person name="O'Malley M.A."/>
            <person name="Stajich J.E."/>
            <person name="Spatafora J.W."/>
            <person name="Visel A."/>
            <person name="Grigoriev I.V."/>
        </authorList>
    </citation>
    <scope>NUCLEOTIDE SEQUENCE [LARGE SCALE GENOMIC DNA]</scope>
    <source>
        <strain evidence="8">finn</strain>
    </source>
</reference>
<feature type="zinc finger region" description="C3H1-type" evidence="4">
    <location>
        <begin position="322"/>
        <end position="350"/>
    </location>
</feature>
<dbReference type="Gene3D" id="4.10.1000.10">
    <property type="entry name" value="Zinc finger, CCCH-type"/>
    <property type="match status" value="2"/>
</dbReference>
<dbReference type="SMART" id="SM00356">
    <property type="entry name" value="ZnF_C3H1"/>
    <property type="match status" value="4"/>
</dbReference>
<proteinExistence type="predicted"/>
<evidence type="ECO:0000256" key="1">
    <source>
        <dbReference type="ARBA" id="ARBA00022723"/>
    </source>
</evidence>
<gene>
    <name evidence="7" type="ORF">BCR36DRAFT_414086</name>
</gene>
<reference evidence="7 8" key="1">
    <citation type="submission" date="2016-08" db="EMBL/GenBank/DDBJ databases">
        <title>Genomes of anaerobic fungi encode conserved fungal cellulosomes for biomass hydrolysis.</title>
        <authorList>
            <consortium name="DOE Joint Genome Institute"/>
            <person name="Haitjema C.H."/>
            <person name="Gilmore S.P."/>
            <person name="Henske J.K."/>
            <person name="Solomon K.V."/>
            <person name="De Groot R."/>
            <person name="Kuo A."/>
            <person name="Mondo S.J."/>
            <person name="Salamov A.A."/>
            <person name="Labutti K."/>
            <person name="Zhao Z."/>
            <person name="Chiniquy J."/>
            <person name="Barry K."/>
            <person name="Brewer H.M."/>
            <person name="Purvine S.O."/>
            <person name="Wright A.T."/>
            <person name="Boxma B."/>
            <person name="Van Alen T."/>
            <person name="Hackstein J.H."/>
            <person name="Baker S.E."/>
            <person name="Grigoriev I.V."/>
            <person name="O'Malley M.A."/>
        </authorList>
    </citation>
    <scope>NUCLEOTIDE SEQUENCE [LARGE SCALE GENOMIC DNA]</scope>
    <source>
        <strain evidence="8">finn</strain>
    </source>
</reference>
<dbReference type="OrthoDB" id="410307at2759"/>
<keyword evidence="2 4" id="KW-0863">Zinc-finger</keyword>
<name>A0A1Y1V3I2_9FUNG</name>
<dbReference type="Proteomes" id="UP000193719">
    <property type="component" value="Unassembled WGS sequence"/>
</dbReference>
<dbReference type="PANTHER" id="PTHR46156">
    <property type="entry name" value="CCCH ZINGC FINGER"/>
    <property type="match status" value="1"/>
</dbReference>
<dbReference type="InterPro" id="IPR036855">
    <property type="entry name" value="Znf_CCCH_sf"/>
</dbReference>
<dbReference type="SUPFAM" id="SSF90229">
    <property type="entry name" value="CCCH zinc finger"/>
    <property type="match status" value="1"/>
</dbReference>